<organism evidence="3 4">
    <name type="scientific">Mycobacterium servetii</name>
    <dbReference type="NCBI Taxonomy" id="3237418"/>
    <lineage>
        <taxon>Bacteria</taxon>
        <taxon>Bacillati</taxon>
        <taxon>Actinomycetota</taxon>
        <taxon>Actinomycetes</taxon>
        <taxon>Mycobacteriales</taxon>
        <taxon>Mycobacteriaceae</taxon>
        <taxon>Mycobacterium</taxon>
    </lineage>
</organism>
<evidence type="ECO:0000313" key="3">
    <source>
        <dbReference type="EMBL" id="MEY8013746.1"/>
    </source>
</evidence>
<proteinExistence type="predicted"/>
<dbReference type="RefSeq" id="WP_369736407.1">
    <property type="nucleotide sequence ID" value="NZ_JBGEDP010000001.1"/>
</dbReference>
<keyword evidence="4" id="KW-1185">Reference proteome</keyword>
<sequence length="95" mass="10333">MINLAVTASRGETMTSGSDTDWERRGVSSTVETPLPRAGLLLTVPEAAAALRISRSSIYRLFDSGQLSWVLICGKRRVTLVEINRFIAAHTEVAS</sequence>
<feature type="region of interest" description="Disordered" evidence="1">
    <location>
        <begin position="1"/>
        <end position="30"/>
    </location>
</feature>
<dbReference type="InterPro" id="IPR041657">
    <property type="entry name" value="HTH_17"/>
</dbReference>
<dbReference type="Proteomes" id="UP001564760">
    <property type="component" value="Unassembled WGS sequence"/>
</dbReference>
<evidence type="ECO:0000313" key="4">
    <source>
        <dbReference type="Proteomes" id="UP001564760"/>
    </source>
</evidence>
<protein>
    <submittedName>
        <fullName evidence="3">Helix-turn-helix domain-containing protein</fullName>
    </submittedName>
</protein>
<feature type="compositionally biased region" description="Polar residues" evidence="1">
    <location>
        <begin position="10"/>
        <end position="19"/>
    </location>
</feature>
<name>A0ABV4BTW2_9MYCO</name>
<comment type="caution">
    <text evidence="3">The sequence shown here is derived from an EMBL/GenBank/DDBJ whole genome shotgun (WGS) entry which is preliminary data.</text>
</comment>
<evidence type="ECO:0000259" key="2">
    <source>
        <dbReference type="Pfam" id="PF12728"/>
    </source>
</evidence>
<evidence type="ECO:0000256" key="1">
    <source>
        <dbReference type="SAM" id="MobiDB-lite"/>
    </source>
</evidence>
<accession>A0ABV4BTW2</accession>
<dbReference type="EMBL" id="JBGEDP010000001">
    <property type="protein sequence ID" value="MEY8013746.1"/>
    <property type="molecule type" value="Genomic_DNA"/>
</dbReference>
<feature type="domain" description="Helix-turn-helix" evidence="2">
    <location>
        <begin position="41"/>
        <end position="90"/>
    </location>
</feature>
<reference evidence="3 4" key="1">
    <citation type="submission" date="2024-08" db="EMBL/GenBank/DDBJ databases">
        <title>Mycobacterium servetensis sp. nov., a novel rapid-growing mycobacterial species recovered from a human patient in Zaragoza, Spain.</title>
        <authorList>
            <person name="Tristancho-Baro A.I."/>
            <person name="Buenestado-Serrano S."/>
            <person name="Garcia De Viedma D."/>
            <person name="Milagro-Beamonte A."/>
            <person name="Burillo N."/>
            <person name="Sanz S."/>
            <person name="Lopez-Calleja A.I."/>
            <person name="Penas-Utrilla D."/>
            <person name="Guardingo M."/>
            <person name="Garcia M.J."/>
            <person name="Vinuelas-Bayon J."/>
        </authorList>
    </citation>
    <scope>NUCLEOTIDE SEQUENCE [LARGE SCALE GENOMIC DNA]</scope>
    <source>
        <strain evidence="4">HUMS_12744610</strain>
    </source>
</reference>
<gene>
    <name evidence="3" type="ORF">AB8998_01090</name>
</gene>
<dbReference type="Pfam" id="PF12728">
    <property type="entry name" value="HTH_17"/>
    <property type="match status" value="1"/>
</dbReference>